<dbReference type="EMBL" id="JASXSX010000001">
    <property type="protein sequence ID" value="MDT3767690.1"/>
    <property type="molecule type" value="Genomic_DNA"/>
</dbReference>
<evidence type="ECO:0000256" key="1">
    <source>
        <dbReference type="SAM" id="Phobius"/>
    </source>
</evidence>
<keyword evidence="1" id="KW-1133">Transmembrane helix</keyword>
<evidence type="ECO:0000313" key="3">
    <source>
        <dbReference type="EMBL" id="MDT3767690.1"/>
    </source>
</evidence>
<feature type="domain" description="Dynamin N-terminal" evidence="2">
    <location>
        <begin position="58"/>
        <end position="180"/>
    </location>
</feature>
<dbReference type="Pfam" id="PF00350">
    <property type="entry name" value="Dynamin_N"/>
    <property type="match status" value="1"/>
</dbReference>
<evidence type="ECO:0000259" key="2">
    <source>
        <dbReference type="Pfam" id="PF00350"/>
    </source>
</evidence>
<evidence type="ECO:0000313" key="4">
    <source>
        <dbReference type="Proteomes" id="UP001247542"/>
    </source>
</evidence>
<accession>A0ABU3IEM4</accession>
<keyword evidence="4" id="KW-1185">Reference proteome</keyword>
<comment type="caution">
    <text evidence="3">The sequence shown here is derived from an EMBL/GenBank/DDBJ whole genome shotgun (WGS) entry which is preliminary data.</text>
</comment>
<feature type="transmembrane region" description="Helical" evidence="1">
    <location>
        <begin position="452"/>
        <end position="472"/>
    </location>
</feature>
<dbReference type="PANTHER" id="PTHR42698:SF1">
    <property type="entry name" value="GTPASE ERA, MITOCHONDRIAL"/>
    <property type="match status" value="1"/>
</dbReference>
<dbReference type="CDD" id="cd00882">
    <property type="entry name" value="Ras_like_GTPase"/>
    <property type="match status" value="1"/>
</dbReference>
<dbReference type="PANTHER" id="PTHR42698">
    <property type="entry name" value="GTPASE ERA"/>
    <property type="match status" value="1"/>
</dbReference>
<dbReference type="InterPro" id="IPR005662">
    <property type="entry name" value="GTPase_Era-like"/>
</dbReference>
<sequence>MNRVDALAQLQEQLRALTFPFEVEEAQAAQTLARRRAQQLEDLIIPRAQQLDAPLLCVVGGSTGAGKSTLVNSLLGESVVQTSAIRPTTRTPTLIYRAEDAPWFESTRVLPSFTRVRGTGAGESAGENALRLQVNDRVPRGLALLDAPDLDSFVDRNRALAVQLFDAADLWIFVTTAARYADAVPWEVLREAHARSVALSIVLNRVPPGATDVVRGDFARLLADAGLSGAPLICVNEMPLQHDRLDPASVRTVKNWLSSLSDTAHTRAEVAKRALEGTVAELFADVEHLLQVLSRQTLVRTDAASVVDENQRVALRRLEQATQNGKLLRGEVLSRWQAMLGVADISAGIDRIVTRVRSRVSGFFTGRNARADEVKEILGSNLSTIICDELVRAVQHVRTTWRANPAMRPFEAQVVPLSQEKLQHEARAAVKNWERAVVDLIKRQGANKKTSARMLAFGVNLLGLALIIVLFASTGGLTGAEVTVAGATGIVAQRVLEAVFGDAAVAAMTQRAHGALKTQMSRALERAMEPLTDALPDLVSSSEIQQALARARREWTEG</sequence>
<proteinExistence type="predicted"/>
<dbReference type="SUPFAM" id="SSF52540">
    <property type="entry name" value="P-loop containing nucleoside triphosphate hydrolases"/>
    <property type="match status" value="1"/>
</dbReference>
<reference evidence="3 4" key="1">
    <citation type="submission" date="2023-06" db="EMBL/GenBank/DDBJ databases">
        <title>Draft genome sequence of Gleimia hominis type strain CCUG 57540T.</title>
        <authorList>
            <person name="Salva-Serra F."/>
            <person name="Cardew S."/>
            <person name="Jensie Markopoulos S."/>
            <person name="Ohlen M."/>
            <person name="Inganas E."/>
            <person name="Svensson-Stadler L."/>
            <person name="Moore E.R.B."/>
        </authorList>
    </citation>
    <scope>NUCLEOTIDE SEQUENCE [LARGE SCALE GENOMIC DNA]</scope>
    <source>
        <strain evidence="3 4">CCUG 57540</strain>
    </source>
</reference>
<dbReference type="RefSeq" id="WP_313273479.1">
    <property type="nucleotide sequence ID" value="NZ_JASXSX010000001.1"/>
</dbReference>
<dbReference type="InterPro" id="IPR027417">
    <property type="entry name" value="P-loop_NTPase"/>
</dbReference>
<gene>
    <name evidence="3" type="ORF">QS713_06385</name>
</gene>
<protein>
    <submittedName>
        <fullName evidence="3">Dynamin family protein</fullName>
    </submittedName>
</protein>
<dbReference type="Proteomes" id="UP001247542">
    <property type="component" value="Unassembled WGS sequence"/>
</dbReference>
<organism evidence="3 4">
    <name type="scientific">Gleimia hominis</name>
    <dbReference type="NCBI Taxonomy" id="595468"/>
    <lineage>
        <taxon>Bacteria</taxon>
        <taxon>Bacillati</taxon>
        <taxon>Actinomycetota</taxon>
        <taxon>Actinomycetes</taxon>
        <taxon>Actinomycetales</taxon>
        <taxon>Actinomycetaceae</taxon>
        <taxon>Gleimia</taxon>
    </lineage>
</organism>
<dbReference type="Gene3D" id="3.40.50.300">
    <property type="entry name" value="P-loop containing nucleotide triphosphate hydrolases"/>
    <property type="match status" value="1"/>
</dbReference>
<keyword evidence="1" id="KW-0472">Membrane</keyword>
<name>A0ABU3IEM4_9ACTO</name>
<keyword evidence="1" id="KW-0812">Transmembrane</keyword>
<dbReference type="InterPro" id="IPR045063">
    <property type="entry name" value="Dynamin_N"/>
</dbReference>